<dbReference type="RefSeq" id="WP_159452615.1">
    <property type="nucleotide sequence ID" value="NZ_FWYB01000002.1"/>
</dbReference>
<reference evidence="1 2" key="1">
    <citation type="submission" date="2017-04" db="EMBL/GenBank/DDBJ databases">
        <authorList>
            <person name="Afonso C.L."/>
            <person name="Miller P.J."/>
            <person name="Scott M.A."/>
            <person name="Spackman E."/>
            <person name="Goraichik I."/>
            <person name="Dimitrov K.M."/>
            <person name="Suarez D.L."/>
            <person name="Swayne D.E."/>
        </authorList>
    </citation>
    <scope>NUCLEOTIDE SEQUENCE [LARGE SCALE GENOMIC DNA]</scope>
    <source>
        <strain evidence="1 2">DSM 19625</strain>
    </source>
</reference>
<dbReference type="EMBL" id="FWYB01000002">
    <property type="protein sequence ID" value="SMC71991.1"/>
    <property type="molecule type" value="Genomic_DNA"/>
</dbReference>
<keyword evidence="2" id="KW-1185">Reference proteome</keyword>
<dbReference type="Proteomes" id="UP000192678">
    <property type="component" value="Unassembled WGS sequence"/>
</dbReference>
<dbReference type="AlphaFoldDB" id="A0A1W2BGN2"/>
<dbReference type="STRING" id="475255.SAMN04488101_102446"/>
<evidence type="ECO:0000313" key="2">
    <source>
        <dbReference type="Proteomes" id="UP000192678"/>
    </source>
</evidence>
<name>A0A1W2BGN2_9SPHI</name>
<proteinExistence type="predicted"/>
<sequence length="57" mass="6287">MKRLANTSPFLLLLVPVFIVILLTFVTAGSDQQNDNMASKAPAMKNTFTKVVNSFSR</sequence>
<protein>
    <submittedName>
        <fullName evidence="1">Uncharacterized protein</fullName>
    </submittedName>
</protein>
<organism evidence="1 2">
    <name type="scientific">Pedobacter nyackensis</name>
    <dbReference type="NCBI Taxonomy" id="475255"/>
    <lineage>
        <taxon>Bacteria</taxon>
        <taxon>Pseudomonadati</taxon>
        <taxon>Bacteroidota</taxon>
        <taxon>Sphingobacteriia</taxon>
        <taxon>Sphingobacteriales</taxon>
        <taxon>Sphingobacteriaceae</taxon>
        <taxon>Pedobacter</taxon>
    </lineage>
</organism>
<accession>A0A1W2BGN2</accession>
<evidence type="ECO:0000313" key="1">
    <source>
        <dbReference type="EMBL" id="SMC71991.1"/>
    </source>
</evidence>
<gene>
    <name evidence="1" type="ORF">SAMN04488101_102446</name>
</gene>